<dbReference type="GeneID" id="4192702"/>
<name>Q18ID8_HALWD</name>
<proteinExistence type="predicted"/>
<dbReference type="eggNOG" id="arCOG06218">
    <property type="taxonomic scope" value="Archaea"/>
</dbReference>
<dbReference type="EMBL" id="AM180088">
    <property type="protein sequence ID" value="CAJ52234.1"/>
    <property type="molecule type" value="Genomic_DNA"/>
</dbReference>
<evidence type="ECO:0000313" key="2">
    <source>
        <dbReference type="EMBL" id="CAJ52234.1"/>
    </source>
</evidence>
<dbReference type="HOGENOM" id="CLU_920119_0_0_2"/>
<keyword evidence="1" id="KW-1133">Transmembrane helix</keyword>
<evidence type="ECO:0000256" key="1">
    <source>
        <dbReference type="SAM" id="Phobius"/>
    </source>
</evidence>
<gene>
    <name evidence="2" type="ordered locus">HQ_2107A</name>
</gene>
<feature type="transmembrane region" description="Helical" evidence="1">
    <location>
        <begin position="265"/>
        <end position="285"/>
    </location>
</feature>
<keyword evidence="3" id="KW-1185">Reference proteome</keyword>
<dbReference type="KEGG" id="hwa:HQ_2107A"/>
<reference evidence="2 3" key="1">
    <citation type="journal article" date="2006" name="BMC Genomics">
        <title>The genome of the square archaeon Haloquadratum walsbyi: life at the limits of water activity.</title>
        <authorList>
            <person name="Bolhuis H.H."/>
            <person name="Palm P.P."/>
            <person name="Wende A.W."/>
            <person name="Falb M.M."/>
            <person name="Rampp M.M."/>
            <person name="Rodriguez-Valera F.F."/>
            <person name="Pfeiffer F.F."/>
            <person name="Oesterhelt D.D."/>
        </authorList>
    </citation>
    <scope>NUCLEOTIDE SEQUENCE [LARGE SCALE GENOMIC DNA]</scope>
    <source>
        <strain evidence="3">DSM 16790 / HBSQ001</strain>
    </source>
</reference>
<sequence>MSIPLSLMDPLTATIVVVSLMLLILLAFGSPIIYTGWKQRQQYHQLSAIHTSLDDAIPGEAVAVSGTVSSQSRTIDSPYRSQRCALALWDTARLSRGQGPQWFLEASGVMADELLITLDTEHVPVTGQLRQRRVLTTAQALSSALGVDVNSTLAFIDTELSQSGFEKQFTPTEDLTETYRAHNRDIGFDRPTRDSSNMLGRLLAEQLTPHNTVRYRELTFQGGDEITIIGEKTDDGISVVETGGTHPIISSESLSNRLSRYRREYVLRLYGYPAFCLLFSALIAYPTGGVPNANNVQFTLYI</sequence>
<keyword evidence="1" id="KW-0472">Membrane</keyword>
<protein>
    <submittedName>
        <fullName evidence="2">Uncharacterized protein</fullName>
    </submittedName>
</protein>
<accession>Q18ID8</accession>
<feature type="transmembrane region" description="Helical" evidence="1">
    <location>
        <begin position="12"/>
        <end position="34"/>
    </location>
</feature>
<evidence type="ECO:0000313" key="3">
    <source>
        <dbReference type="Proteomes" id="UP000001975"/>
    </source>
</evidence>
<keyword evidence="1" id="KW-0812">Transmembrane</keyword>
<dbReference type="Proteomes" id="UP000001975">
    <property type="component" value="Chromosome"/>
</dbReference>
<dbReference type="AlphaFoldDB" id="Q18ID8"/>
<organism evidence="2 3">
    <name type="scientific">Haloquadratum walsbyi (strain DSM 16790 / HBSQ001)</name>
    <dbReference type="NCBI Taxonomy" id="362976"/>
    <lineage>
        <taxon>Archaea</taxon>
        <taxon>Methanobacteriati</taxon>
        <taxon>Methanobacteriota</taxon>
        <taxon>Stenosarchaea group</taxon>
        <taxon>Halobacteria</taxon>
        <taxon>Halobacteriales</taxon>
        <taxon>Haloferacaceae</taxon>
        <taxon>Haloquadratum</taxon>
    </lineage>
</organism>
<dbReference type="RefSeq" id="WP_011571373.1">
    <property type="nucleotide sequence ID" value="NC_008212.1"/>
</dbReference>